<dbReference type="Pfam" id="PF01695">
    <property type="entry name" value="IstB_IS21"/>
    <property type="match status" value="1"/>
</dbReference>
<evidence type="ECO:0000259" key="1">
    <source>
        <dbReference type="SMART" id="SM00382"/>
    </source>
</evidence>
<dbReference type="GO" id="GO:0006260">
    <property type="term" value="P:DNA replication"/>
    <property type="evidence" value="ECO:0007669"/>
    <property type="project" value="TreeGrafter"/>
</dbReference>
<dbReference type="Proteomes" id="UP000287296">
    <property type="component" value="Unassembled WGS sequence"/>
</dbReference>
<comment type="caution">
    <text evidence="2">The sequence shown here is derived from an EMBL/GenBank/DDBJ whole genome shotgun (WGS) entry which is preliminary data.</text>
</comment>
<dbReference type="EMBL" id="QYTW02000030">
    <property type="protein sequence ID" value="RST57695.1"/>
    <property type="molecule type" value="Genomic_DNA"/>
</dbReference>
<accession>A0A429X2U3</accession>
<dbReference type="InterPro" id="IPR027417">
    <property type="entry name" value="P-loop_NTPase"/>
</dbReference>
<dbReference type="GO" id="GO:0005524">
    <property type="term" value="F:ATP binding"/>
    <property type="evidence" value="ECO:0007669"/>
    <property type="project" value="InterPro"/>
</dbReference>
<gene>
    <name evidence="2" type="ORF">D5F11_021505</name>
</gene>
<feature type="domain" description="AAA+ ATPase" evidence="1">
    <location>
        <begin position="95"/>
        <end position="225"/>
    </location>
</feature>
<dbReference type="InterPro" id="IPR003593">
    <property type="entry name" value="AAA+_ATPase"/>
</dbReference>
<protein>
    <recommendedName>
        <fullName evidence="1">AAA+ ATPase domain-containing protein</fullName>
    </recommendedName>
</protein>
<dbReference type="Gene3D" id="3.40.50.300">
    <property type="entry name" value="P-loop containing nucleotide triphosphate hydrolases"/>
    <property type="match status" value="1"/>
</dbReference>
<organism evidence="2 3">
    <name type="scientific">Siminovitchia terrae</name>
    <name type="common">Bacillus terrae</name>
    <dbReference type="NCBI Taxonomy" id="1914933"/>
    <lineage>
        <taxon>Bacteria</taxon>
        <taxon>Bacillati</taxon>
        <taxon>Bacillota</taxon>
        <taxon>Bacilli</taxon>
        <taxon>Bacillales</taxon>
        <taxon>Bacillaceae</taxon>
        <taxon>Siminovitchia</taxon>
    </lineage>
</organism>
<dbReference type="AlphaFoldDB" id="A0A429X2U3"/>
<proteinExistence type="predicted"/>
<dbReference type="SUPFAM" id="SSF52540">
    <property type="entry name" value="P-loop containing nucleoside triphosphate hydrolases"/>
    <property type="match status" value="1"/>
</dbReference>
<name>A0A429X2U3_SIMTE</name>
<evidence type="ECO:0000313" key="3">
    <source>
        <dbReference type="Proteomes" id="UP000287296"/>
    </source>
</evidence>
<dbReference type="CDD" id="cd00009">
    <property type="entry name" value="AAA"/>
    <property type="match status" value="1"/>
</dbReference>
<reference evidence="2 3" key="1">
    <citation type="submission" date="2018-12" db="EMBL/GenBank/DDBJ databases">
        <authorList>
            <person name="Sun L."/>
            <person name="Chen Z."/>
        </authorList>
    </citation>
    <scope>NUCLEOTIDE SEQUENCE [LARGE SCALE GENOMIC DNA]</scope>
    <source>
        <strain evidence="2 3">LMG 29736</strain>
    </source>
</reference>
<evidence type="ECO:0000313" key="2">
    <source>
        <dbReference type="EMBL" id="RST57695.1"/>
    </source>
</evidence>
<dbReference type="PANTHER" id="PTHR30050:SF4">
    <property type="entry name" value="ATP-BINDING PROTEIN RV3427C IN INSERTION SEQUENCE-RELATED"/>
    <property type="match status" value="1"/>
</dbReference>
<dbReference type="InterPro" id="IPR002611">
    <property type="entry name" value="IstB_ATP-bd"/>
</dbReference>
<dbReference type="SMART" id="SM00382">
    <property type="entry name" value="AAA"/>
    <property type="match status" value="1"/>
</dbReference>
<sequence length="246" mass="28069">MGCRKEVWVKEFTITIGPLKGQTDIAKIGCDCELIAKVKQERQAAKKERTRFIFEENSLINQSLQDATFENFERGEFGQAYQKARKYVETFDPKNPRNLFFQGSFGTGKSHLSVSIAKELTKKGYTTIFISTPKLLTKIRGTYNKSSEFGEEQIIQTLTNADLVVFDDIGAEGDISGWGMQKIFEVIDQRAGKSSVFTTNLSSSDFESTRDLNRIFSRMMMNSEPIIMNGTDYRRRQFMKGSRDYA</sequence>
<dbReference type="OrthoDB" id="2052561at2"/>
<dbReference type="PANTHER" id="PTHR30050">
    <property type="entry name" value="CHROMOSOMAL REPLICATION INITIATOR PROTEIN DNAA"/>
    <property type="match status" value="1"/>
</dbReference>